<feature type="DNA-binding region" description="H-T-H motif" evidence="4">
    <location>
        <begin position="29"/>
        <end position="48"/>
    </location>
</feature>
<sequence>MQTRSERTRRSLIQAGGRQFGRHGYAGATLDRIAADAGLTKGALYFHFASKEVLAEAVQREGGARLASFLREREEHGAPPVQILIDMTHWLIRALREDPLVGAGVRIAQDRMDGDPPATGLYRAWDHEVLRLLRRAGEAGALRAAGRGEGAAALLWTTVCGLAAVAGALPAGELDRRLTALWDLLLTVLVSQDEAARYRTHAPAPPGDLAGAA</sequence>
<dbReference type="Pfam" id="PF00440">
    <property type="entry name" value="TetR_N"/>
    <property type="match status" value="1"/>
</dbReference>
<proteinExistence type="predicted"/>
<dbReference type="GO" id="GO:0000976">
    <property type="term" value="F:transcription cis-regulatory region binding"/>
    <property type="evidence" value="ECO:0007669"/>
    <property type="project" value="TreeGrafter"/>
</dbReference>
<accession>Q83X30</accession>
<gene>
    <name evidence="6" type="primary">srrC</name>
</gene>
<name>Q83X30_STRRO</name>
<keyword evidence="2 4" id="KW-0238">DNA-binding</keyword>
<dbReference type="RefSeq" id="WP_011113155.1">
    <property type="nucleotide sequence ID" value="NC_004808.2"/>
</dbReference>
<dbReference type="SMR" id="Q83X30"/>
<dbReference type="PROSITE" id="PS50977">
    <property type="entry name" value="HTH_TETR_2"/>
    <property type="match status" value="1"/>
</dbReference>
<reference evidence="6" key="1">
    <citation type="journal article" date="1998" name="Biosci. Biotechnol. Biochem.">
        <title>Physical mapping of the linear plasmid pSLA2-L and localization of the eryAI and actI homologs.</title>
        <authorList>
            <person name="Kinashi H."/>
            <person name="Fujii S."/>
            <person name="Hatani A."/>
            <person name="Kurokawa T."/>
            <person name="Shinkawa H."/>
        </authorList>
    </citation>
    <scope>NUCLEOTIDE SEQUENCE</scope>
    <source>
        <strain evidence="6">7434AN4</strain>
        <plasmid evidence="6">pSLA2-L</plasmid>
    </source>
</reference>
<dbReference type="InterPro" id="IPR036271">
    <property type="entry name" value="Tet_transcr_reg_TetR-rel_C_sf"/>
</dbReference>
<dbReference type="PROSITE" id="PS01081">
    <property type="entry name" value="HTH_TETR_1"/>
    <property type="match status" value="1"/>
</dbReference>
<feature type="domain" description="HTH tetR-type" evidence="5">
    <location>
        <begin position="6"/>
        <end position="66"/>
    </location>
</feature>
<dbReference type="Gene3D" id="1.10.357.10">
    <property type="entry name" value="Tetracycline Repressor, domain 2"/>
    <property type="match status" value="1"/>
</dbReference>
<dbReference type="EMBL" id="AB088224">
    <property type="protein sequence ID" value="BAC76532.1"/>
    <property type="molecule type" value="Genomic_DNA"/>
</dbReference>
<reference evidence="6" key="2">
    <citation type="journal article" date="2000" name="Gene">
        <title>Identification of two polyketide synthase gene clusters on the linear plasmid pSLA2-L in Streptomyces rochei.</title>
        <authorList>
            <person name="Suwa M."/>
            <person name="Sugino H."/>
            <person name="Sasaoka A."/>
            <person name="Mori E."/>
            <person name="Fujii S."/>
            <person name="Shinkawa H."/>
            <person name="Nimi O."/>
            <person name="Kinashi H."/>
        </authorList>
    </citation>
    <scope>NUCLEOTIDE SEQUENCE</scope>
    <source>
        <strain evidence="6">7434AN4</strain>
        <plasmid evidence="6">pSLA2-L</plasmid>
    </source>
</reference>
<organism evidence="6">
    <name type="scientific">Streptomyces rochei</name>
    <name type="common">Streptomyces parvullus</name>
    <dbReference type="NCBI Taxonomy" id="1928"/>
    <lineage>
        <taxon>Bacteria</taxon>
        <taxon>Bacillati</taxon>
        <taxon>Actinomycetota</taxon>
        <taxon>Actinomycetes</taxon>
        <taxon>Kitasatosporales</taxon>
        <taxon>Streptomycetaceae</taxon>
        <taxon>Streptomyces</taxon>
        <taxon>Streptomyces rochei group</taxon>
    </lineage>
</organism>
<dbReference type="NCBIfam" id="NF041196">
    <property type="entry name" value="ScbR_bind_reg"/>
    <property type="match status" value="1"/>
</dbReference>
<dbReference type="PANTHER" id="PTHR30055:SF234">
    <property type="entry name" value="HTH-TYPE TRANSCRIPTIONAL REGULATOR BETI"/>
    <property type="match status" value="1"/>
</dbReference>
<reference evidence="6" key="4">
    <citation type="journal article" date="2003" name="Mol. Microbiol.">
        <title>The large linear plasmid pSLA2-L of Streptomyces rochei has an unusually condensed gene organization for secondary metabolism.</title>
        <authorList>
            <person name="Mochizuki S."/>
            <person name="Hiratsu K."/>
            <person name="Suwa M."/>
            <person name="Ishii T."/>
            <person name="Sugino F."/>
            <person name="Yamada K."/>
            <person name="Kinashi H."/>
        </authorList>
    </citation>
    <scope>NUCLEOTIDE SEQUENCE</scope>
    <source>
        <strain evidence="6">7434AN4</strain>
        <plasmid evidence="6">pSLA2-L</plasmid>
    </source>
</reference>
<keyword evidence="3" id="KW-0804">Transcription</keyword>
<keyword evidence="6" id="KW-0614">Plasmid</keyword>
<dbReference type="AlphaFoldDB" id="Q83X30"/>
<dbReference type="SUPFAM" id="SSF46689">
    <property type="entry name" value="Homeodomain-like"/>
    <property type="match status" value="1"/>
</dbReference>
<dbReference type="SUPFAM" id="SSF48498">
    <property type="entry name" value="Tetracyclin repressor-like, C-terminal domain"/>
    <property type="match status" value="1"/>
</dbReference>
<dbReference type="InterPro" id="IPR001647">
    <property type="entry name" value="HTH_TetR"/>
</dbReference>
<dbReference type="PRINTS" id="PR00455">
    <property type="entry name" value="HTHTETR"/>
</dbReference>
<dbReference type="InterPro" id="IPR050109">
    <property type="entry name" value="HTH-type_TetR-like_transc_reg"/>
</dbReference>
<evidence type="ECO:0000256" key="1">
    <source>
        <dbReference type="ARBA" id="ARBA00023015"/>
    </source>
</evidence>
<evidence type="ECO:0000313" key="6">
    <source>
        <dbReference type="EMBL" id="BAC76532.1"/>
    </source>
</evidence>
<reference evidence="6" key="3">
    <citation type="journal article" date="2000" name="Mol. Gen. Genet.">
        <title>Cloning and analysis of the replication origin and the telomeres of the large linear plasmid pSLA2-L in Streptomyces rochei.</title>
        <authorList>
            <person name="Hiratsu K."/>
            <person name="Mochizuki S."/>
            <person name="Kinashi H."/>
        </authorList>
    </citation>
    <scope>NUCLEOTIDE SEQUENCE</scope>
    <source>
        <strain evidence="6">7434AN4</strain>
        <plasmid evidence="6">pSLA2-L</plasmid>
    </source>
</reference>
<protein>
    <submittedName>
        <fullName evidence="6">TetR family receptor SrrC</fullName>
    </submittedName>
</protein>
<evidence type="ECO:0000256" key="4">
    <source>
        <dbReference type="PROSITE-ProRule" id="PRU00335"/>
    </source>
</evidence>
<evidence type="ECO:0000259" key="5">
    <source>
        <dbReference type="PROSITE" id="PS50977"/>
    </source>
</evidence>
<dbReference type="InterPro" id="IPR047923">
    <property type="entry name" value="ArpA-like"/>
</dbReference>
<keyword evidence="6" id="KW-0675">Receptor</keyword>
<evidence type="ECO:0000256" key="3">
    <source>
        <dbReference type="ARBA" id="ARBA00023163"/>
    </source>
</evidence>
<dbReference type="InterPro" id="IPR023772">
    <property type="entry name" value="DNA-bd_HTH_TetR-type_CS"/>
</dbReference>
<dbReference type="GO" id="GO:0003700">
    <property type="term" value="F:DNA-binding transcription factor activity"/>
    <property type="evidence" value="ECO:0007669"/>
    <property type="project" value="TreeGrafter"/>
</dbReference>
<dbReference type="InterPro" id="IPR009057">
    <property type="entry name" value="Homeodomain-like_sf"/>
</dbReference>
<geneLocation type="plasmid" evidence="6">
    <name>pSLA2-L</name>
</geneLocation>
<keyword evidence="1" id="KW-0805">Transcription regulation</keyword>
<dbReference type="PANTHER" id="PTHR30055">
    <property type="entry name" value="HTH-TYPE TRANSCRIPTIONAL REGULATOR RUTR"/>
    <property type="match status" value="1"/>
</dbReference>
<evidence type="ECO:0000256" key="2">
    <source>
        <dbReference type="ARBA" id="ARBA00023125"/>
    </source>
</evidence>